<dbReference type="RefSeq" id="WP_049643082.1">
    <property type="nucleotide sequence ID" value="NZ_LFTY01000002.1"/>
</dbReference>
<gene>
    <name evidence="2" type="ORF">AIOL_002309</name>
</gene>
<accession>A0A0J9E3E8</accession>
<dbReference type="SUPFAM" id="SSF81606">
    <property type="entry name" value="PP2C-like"/>
    <property type="match status" value="1"/>
</dbReference>
<dbReference type="Proteomes" id="UP000037178">
    <property type="component" value="Unassembled WGS sequence"/>
</dbReference>
<dbReference type="PATRIC" id="fig|1675527.3.peg.2423"/>
<dbReference type="STRING" id="1675527.AIOL_002309"/>
<name>A0A0J9E3E8_9RHOB</name>
<comment type="caution">
    <text evidence="2">The sequence shown here is derived from an EMBL/GenBank/DDBJ whole genome shotgun (WGS) entry which is preliminary data.</text>
</comment>
<organism evidence="2 3">
    <name type="scientific">Candidatus Rhodobacter oscarellae</name>
    <dbReference type="NCBI Taxonomy" id="1675527"/>
    <lineage>
        <taxon>Bacteria</taxon>
        <taxon>Pseudomonadati</taxon>
        <taxon>Pseudomonadota</taxon>
        <taxon>Alphaproteobacteria</taxon>
        <taxon>Rhodobacterales</taxon>
        <taxon>Rhodobacter group</taxon>
        <taxon>Rhodobacter</taxon>
    </lineage>
</organism>
<dbReference type="AlphaFoldDB" id="A0A0J9E3E8"/>
<evidence type="ECO:0000313" key="3">
    <source>
        <dbReference type="Proteomes" id="UP000037178"/>
    </source>
</evidence>
<evidence type="ECO:0000256" key="1">
    <source>
        <dbReference type="SAM" id="MobiDB-lite"/>
    </source>
</evidence>
<dbReference type="InterPro" id="IPR036457">
    <property type="entry name" value="PPM-type-like_dom_sf"/>
</dbReference>
<dbReference type="EMBL" id="LFTY01000002">
    <property type="protein sequence ID" value="KMW57346.1"/>
    <property type="molecule type" value="Genomic_DNA"/>
</dbReference>
<evidence type="ECO:0000313" key="2">
    <source>
        <dbReference type="EMBL" id="KMW57346.1"/>
    </source>
</evidence>
<feature type="compositionally biased region" description="Polar residues" evidence="1">
    <location>
        <begin position="1"/>
        <end position="13"/>
    </location>
</feature>
<dbReference type="OrthoDB" id="1755431at2"/>
<proteinExistence type="predicted"/>
<sequence>MHLETLQSISLNGSPGRPNDDRYGATSHLAWVIDGATDMGAPGLLGGQGGAAWLASAASQVFATAEGSGDFRSTCQGVFAQIETRFHQQKSRDVTAAWEVPKAAFAALQLAPGKLSVAWAADCPILQISGDDIRWCTGTPNTGAEAADALALGEGIGATQGITGAVLEDRRAHRARPDHVALSTNGQASANVTSYADHPVSEGDELLLMSDGFASLVTDYKRYSAGQLAEAVRSKGLAQVAEEIRAVEAEDAACLRFPRFKISDDATALWLRVAAG</sequence>
<evidence type="ECO:0008006" key="4">
    <source>
        <dbReference type="Google" id="ProtNLM"/>
    </source>
</evidence>
<dbReference type="Gene3D" id="3.60.40.10">
    <property type="entry name" value="PPM-type phosphatase domain"/>
    <property type="match status" value="1"/>
</dbReference>
<feature type="region of interest" description="Disordered" evidence="1">
    <location>
        <begin position="1"/>
        <end position="20"/>
    </location>
</feature>
<keyword evidence="3" id="KW-1185">Reference proteome</keyword>
<protein>
    <recommendedName>
        <fullName evidence="4">PPM-type phosphatase domain-containing protein</fullName>
    </recommendedName>
</protein>
<reference evidence="2 3" key="1">
    <citation type="submission" date="2015-06" db="EMBL/GenBank/DDBJ databases">
        <title>Draft genome sequence of an Alphaproteobacteria species associated to the Mediterranean sponge Oscarella lobularis.</title>
        <authorList>
            <person name="Jourda C."/>
            <person name="Santini S."/>
            <person name="Claverie J.-M."/>
        </authorList>
    </citation>
    <scope>NUCLEOTIDE SEQUENCE [LARGE SCALE GENOMIC DNA]</scope>
    <source>
        <strain evidence="2">IGS</strain>
    </source>
</reference>